<reference evidence="2 3" key="1">
    <citation type="journal article" date="2014" name="Int. J. Syst. Evol. Microbiol.">
        <title>Complete genome sequence of Corynebacterium casei LMG S-19264T (=DSM 44701T), isolated from a smear-ripened cheese.</title>
        <authorList>
            <consortium name="US DOE Joint Genome Institute (JGI-PGF)"/>
            <person name="Walter F."/>
            <person name="Albersmeier A."/>
            <person name="Kalinowski J."/>
            <person name="Ruckert C."/>
        </authorList>
    </citation>
    <scope>NUCLEOTIDE SEQUENCE [LARGE SCALE GENOMIC DNA]</scope>
    <source>
        <strain evidence="2 3">IBRC-M 10912</strain>
    </source>
</reference>
<dbReference type="GeneID" id="71856520"/>
<proteinExistence type="predicted"/>
<sequence>MEEPSVSVAERWMDLVCRFNFVLYLALILEGLFLLLSVASAISGPQDHRTRTILLLNFVLLGIAMTVTVGLLYLCRRHRQ</sequence>
<evidence type="ECO:0000313" key="2">
    <source>
        <dbReference type="EMBL" id="MFC4247771.1"/>
    </source>
</evidence>
<feature type="transmembrane region" description="Helical" evidence="1">
    <location>
        <begin position="54"/>
        <end position="75"/>
    </location>
</feature>
<keyword evidence="1" id="KW-0472">Membrane</keyword>
<keyword evidence="1" id="KW-1133">Transmembrane helix</keyword>
<keyword evidence="1" id="KW-0812">Transmembrane</keyword>
<dbReference type="Proteomes" id="UP001595821">
    <property type="component" value="Unassembled WGS sequence"/>
</dbReference>
<organism evidence="2 3">
    <name type="scientific">Natribaculum luteum</name>
    <dbReference type="NCBI Taxonomy" id="1586232"/>
    <lineage>
        <taxon>Archaea</taxon>
        <taxon>Methanobacteriati</taxon>
        <taxon>Methanobacteriota</taxon>
        <taxon>Stenosarchaea group</taxon>
        <taxon>Halobacteria</taxon>
        <taxon>Halobacteriales</taxon>
        <taxon>Natrialbaceae</taxon>
        <taxon>Natribaculum</taxon>
    </lineage>
</organism>
<dbReference type="EMBL" id="JBHSDJ010000096">
    <property type="protein sequence ID" value="MFC4247771.1"/>
    <property type="molecule type" value="Genomic_DNA"/>
</dbReference>
<dbReference type="RefSeq" id="WP_246975699.1">
    <property type="nucleotide sequence ID" value="NZ_CP095398.1"/>
</dbReference>
<evidence type="ECO:0000313" key="3">
    <source>
        <dbReference type="Proteomes" id="UP001595821"/>
    </source>
</evidence>
<name>A0ABD5P1C9_9EURY</name>
<gene>
    <name evidence="2" type="ORF">ACFOZ7_12505</name>
</gene>
<accession>A0ABD5P1C9</accession>
<evidence type="ECO:0000256" key="1">
    <source>
        <dbReference type="SAM" id="Phobius"/>
    </source>
</evidence>
<comment type="caution">
    <text evidence="2">The sequence shown here is derived from an EMBL/GenBank/DDBJ whole genome shotgun (WGS) entry which is preliminary data.</text>
</comment>
<protein>
    <submittedName>
        <fullName evidence="2">Uncharacterized protein</fullName>
    </submittedName>
</protein>
<feature type="transmembrane region" description="Helical" evidence="1">
    <location>
        <begin position="21"/>
        <end position="42"/>
    </location>
</feature>
<dbReference type="AlphaFoldDB" id="A0ABD5P1C9"/>